<comment type="caution">
    <text evidence="2">The sequence shown here is derived from an EMBL/GenBank/DDBJ whole genome shotgun (WGS) entry which is preliminary data.</text>
</comment>
<evidence type="ECO:0000313" key="2">
    <source>
        <dbReference type="EMBL" id="PAV89024.1"/>
    </source>
</evidence>
<dbReference type="AlphaFoldDB" id="A0A2A2LS11"/>
<accession>A0A2A2LS11</accession>
<dbReference type="EMBL" id="LIAE01006480">
    <property type="protein sequence ID" value="PAV89024.1"/>
    <property type="molecule type" value="Genomic_DNA"/>
</dbReference>
<proteinExistence type="predicted"/>
<evidence type="ECO:0000256" key="1">
    <source>
        <dbReference type="SAM" id="MobiDB-lite"/>
    </source>
</evidence>
<feature type="compositionally biased region" description="Polar residues" evidence="1">
    <location>
        <begin position="18"/>
        <end position="27"/>
    </location>
</feature>
<dbReference type="Proteomes" id="UP000218231">
    <property type="component" value="Unassembled WGS sequence"/>
</dbReference>
<feature type="region of interest" description="Disordered" evidence="1">
    <location>
        <begin position="1"/>
        <end position="27"/>
    </location>
</feature>
<evidence type="ECO:0000313" key="3">
    <source>
        <dbReference type="Proteomes" id="UP000218231"/>
    </source>
</evidence>
<feature type="region of interest" description="Disordered" evidence="1">
    <location>
        <begin position="191"/>
        <end position="226"/>
    </location>
</feature>
<reference evidence="2 3" key="1">
    <citation type="journal article" date="2017" name="Curr. Biol.">
        <title>Genome architecture and evolution of a unichromosomal asexual nematode.</title>
        <authorList>
            <person name="Fradin H."/>
            <person name="Zegar C."/>
            <person name="Gutwein M."/>
            <person name="Lucas J."/>
            <person name="Kovtun M."/>
            <person name="Corcoran D."/>
            <person name="Baugh L.R."/>
            <person name="Kiontke K."/>
            <person name="Gunsalus K."/>
            <person name="Fitch D.H."/>
            <person name="Piano F."/>
        </authorList>
    </citation>
    <scope>NUCLEOTIDE SEQUENCE [LARGE SCALE GENOMIC DNA]</scope>
    <source>
        <strain evidence="2">PF1309</strain>
    </source>
</reference>
<sequence length="238" mass="27740">MATRKGGDGKRKGSKRSAQNGYRLNSPTSPYPVHIPCLHRHYSSTPLPSAPVNVSMHPSVHLVLLNSIVLCFASKAEYRARLKALANEVTDELNIIRHEAASDELARKYFPEVRNRFINHILFIYNAGDDAIRQKEKSFNQKQFKKHMLKLRKIRDDVLFGLKNEEITQELEIAGLEALLAETKTTLKTVEGQNNRNRRRVMNRRQRRHRARGNRRRARRFRHPQFELPDRRFARSAI</sequence>
<keyword evidence="3" id="KW-1185">Reference proteome</keyword>
<organism evidence="2 3">
    <name type="scientific">Diploscapter pachys</name>
    <dbReference type="NCBI Taxonomy" id="2018661"/>
    <lineage>
        <taxon>Eukaryota</taxon>
        <taxon>Metazoa</taxon>
        <taxon>Ecdysozoa</taxon>
        <taxon>Nematoda</taxon>
        <taxon>Chromadorea</taxon>
        <taxon>Rhabditida</taxon>
        <taxon>Rhabditina</taxon>
        <taxon>Rhabditomorpha</taxon>
        <taxon>Rhabditoidea</taxon>
        <taxon>Rhabditidae</taxon>
        <taxon>Diploscapter</taxon>
    </lineage>
</organism>
<name>A0A2A2LS11_9BILA</name>
<feature type="compositionally biased region" description="Basic residues" evidence="1">
    <location>
        <begin position="196"/>
        <end position="223"/>
    </location>
</feature>
<protein>
    <submittedName>
        <fullName evidence="2">Uncharacterized protein</fullName>
    </submittedName>
</protein>
<gene>
    <name evidence="2" type="ORF">WR25_14963</name>
</gene>
<feature type="compositionally biased region" description="Basic and acidic residues" evidence="1">
    <location>
        <begin position="1"/>
        <end position="11"/>
    </location>
</feature>